<protein>
    <submittedName>
        <fullName evidence="2">Uncharacterized protein</fullName>
    </submittedName>
</protein>
<evidence type="ECO:0000313" key="3">
    <source>
        <dbReference type="Proteomes" id="UP000014062"/>
    </source>
</evidence>
<dbReference type="AlphaFoldDB" id="A0A7U9DUB9"/>
<evidence type="ECO:0000256" key="1">
    <source>
        <dbReference type="SAM" id="MobiDB-lite"/>
    </source>
</evidence>
<feature type="region of interest" description="Disordered" evidence="1">
    <location>
        <begin position="1"/>
        <end position="26"/>
    </location>
</feature>
<proteinExistence type="predicted"/>
<sequence length="48" mass="4949">MGGTALADGSLRRLRRGGGTGGALRAPHGGRLLACATRPRLLHRCSHS</sequence>
<organism evidence="2 3">
    <name type="scientific">Streptomyces lividans 1326</name>
    <dbReference type="NCBI Taxonomy" id="1200984"/>
    <lineage>
        <taxon>Bacteria</taxon>
        <taxon>Bacillati</taxon>
        <taxon>Actinomycetota</taxon>
        <taxon>Actinomycetes</taxon>
        <taxon>Kitasatosporales</taxon>
        <taxon>Streptomycetaceae</taxon>
        <taxon>Streptomyces</taxon>
    </lineage>
</organism>
<reference evidence="3" key="1">
    <citation type="journal article" date="2013" name="Genome Biol. Evol.">
        <title>The genome sequence of Streptomyces lividans 66 reveals a novel tRNA-dependent peptide biosynthetic system within a metal-related genomic island.</title>
        <authorList>
            <person name="Cruz-Morales P."/>
            <person name="Vijgenboom E."/>
            <person name="Iruegas-Bocardo F."/>
            <person name="Girard G."/>
            <person name="Yanez-Guerra L.A."/>
            <person name="Ramos-Aboites H.E."/>
            <person name="Pernodet J.L."/>
            <person name="Anne J."/>
            <person name="van Wezel G.P."/>
            <person name="Barona-Gomez F."/>
        </authorList>
    </citation>
    <scope>NUCLEOTIDE SEQUENCE [LARGE SCALE GENOMIC DNA]</scope>
    <source>
        <strain evidence="3">1326</strain>
    </source>
</reference>
<evidence type="ECO:0000313" key="2">
    <source>
        <dbReference type="EMBL" id="EOY50292.1"/>
    </source>
</evidence>
<name>A0A7U9DUB9_STRLI</name>
<dbReference type="Proteomes" id="UP000014062">
    <property type="component" value="Chromosome"/>
</dbReference>
<gene>
    <name evidence="2" type="ORF">SLI_5584</name>
</gene>
<accession>A0A7U9DUB9</accession>
<dbReference type="EMBL" id="CM001889">
    <property type="protein sequence ID" value="EOY50292.1"/>
    <property type="molecule type" value="Genomic_DNA"/>
</dbReference>